<organism evidence="1 2">
    <name type="scientific">Coniosporium uncinatum</name>
    <dbReference type="NCBI Taxonomy" id="93489"/>
    <lineage>
        <taxon>Eukaryota</taxon>
        <taxon>Fungi</taxon>
        <taxon>Dikarya</taxon>
        <taxon>Ascomycota</taxon>
        <taxon>Pezizomycotina</taxon>
        <taxon>Dothideomycetes</taxon>
        <taxon>Dothideomycetes incertae sedis</taxon>
        <taxon>Coniosporium</taxon>
    </lineage>
</organism>
<accession>A0ACC3DQH1</accession>
<reference evidence="1" key="1">
    <citation type="submission" date="2024-09" db="EMBL/GenBank/DDBJ databases">
        <title>Black Yeasts Isolated from many extreme environments.</title>
        <authorList>
            <person name="Coleine C."/>
            <person name="Stajich J.E."/>
            <person name="Selbmann L."/>
        </authorList>
    </citation>
    <scope>NUCLEOTIDE SEQUENCE</scope>
    <source>
        <strain evidence="1">CCFEE 5737</strain>
    </source>
</reference>
<evidence type="ECO:0000313" key="1">
    <source>
        <dbReference type="EMBL" id="KAK3078759.1"/>
    </source>
</evidence>
<evidence type="ECO:0000313" key="2">
    <source>
        <dbReference type="Proteomes" id="UP001186974"/>
    </source>
</evidence>
<gene>
    <name evidence="1" type="ORF">LTS18_006686</name>
</gene>
<comment type="caution">
    <text evidence="1">The sequence shown here is derived from an EMBL/GenBank/DDBJ whole genome shotgun (WGS) entry which is preliminary data.</text>
</comment>
<dbReference type="EMBL" id="JAWDJW010001634">
    <property type="protein sequence ID" value="KAK3078759.1"/>
    <property type="molecule type" value="Genomic_DNA"/>
</dbReference>
<proteinExistence type="predicted"/>
<sequence length="215" mass="23434">MSVREIITLAHSAQCKLNLAADKRDRNLRFLVGHAMHLDALTLRLVEIEEGIDQPDHATGVKFKGAGNAVAAGGDHRPLHSPAVTRVRRSPPPAARDDDDDDDDVEDDDGDAEEDGLSLQRMPSGSTRHPQDVPALDPSDEDDSDSDDDDLLKDPAFLREITKGKGDEVLKELYGTVKGCPCQEHHATAPVVERMWELPGKEGQVGRRAVAEIRG</sequence>
<dbReference type="Proteomes" id="UP001186974">
    <property type="component" value="Unassembled WGS sequence"/>
</dbReference>
<keyword evidence="2" id="KW-1185">Reference proteome</keyword>
<protein>
    <submittedName>
        <fullName evidence="1">Uncharacterized protein</fullName>
    </submittedName>
</protein>
<name>A0ACC3DQH1_9PEZI</name>